<dbReference type="GO" id="GO:0046487">
    <property type="term" value="P:glyoxylate metabolic process"/>
    <property type="evidence" value="ECO:0007669"/>
    <property type="project" value="TreeGrafter"/>
</dbReference>
<dbReference type="Gene3D" id="3.20.20.150">
    <property type="entry name" value="Divalent-metal-dependent TIM barrel enzymes"/>
    <property type="match status" value="1"/>
</dbReference>
<evidence type="ECO:0000256" key="1">
    <source>
        <dbReference type="ARBA" id="ARBA00023235"/>
    </source>
</evidence>
<gene>
    <name evidence="5" type="ORF">DAI18_02215</name>
</gene>
<dbReference type="Proteomes" id="UP000244173">
    <property type="component" value="Chromosome"/>
</dbReference>
<feature type="active site" description="Proton donor/acceptor" evidence="3">
    <location>
        <position position="240"/>
    </location>
</feature>
<reference evidence="5 6" key="1">
    <citation type="submission" date="2018-04" db="EMBL/GenBank/DDBJ databases">
        <title>Denitrifier Microvirgula.</title>
        <authorList>
            <person name="Anderson E."/>
            <person name="Jang J."/>
            <person name="Ishii S."/>
        </authorList>
    </citation>
    <scope>NUCLEOTIDE SEQUENCE [LARGE SCALE GENOMIC DNA]</scope>
    <source>
        <strain evidence="5 6">BE2.4</strain>
    </source>
</reference>
<protein>
    <submittedName>
        <fullName evidence="5">Hydroxypyruvate isomerase</fullName>
    </submittedName>
</protein>
<dbReference type="InterPro" id="IPR050417">
    <property type="entry name" value="Sugar_Epim/Isomerase"/>
</dbReference>
<dbReference type="OrthoDB" id="9786584at2"/>
<evidence type="ECO:0000313" key="5">
    <source>
        <dbReference type="EMBL" id="AVY92987.1"/>
    </source>
</evidence>
<keyword evidence="6" id="KW-1185">Reference proteome</keyword>
<dbReference type="SUPFAM" id="SSF51658">
    <property type="entry name" value="Xylose isomerase-like"/>
    <property type="match status" value="1"/>
</dbReference>
<sequence length="261" mass="28220">MPHFAANLSMLFTDRPLTARFAAARAAGFDTVEIQFPYEVPLDELLAARDAARVAVVLINLPAGDLMNGGDGIAGVPGREAEIDAALTVAQPYIAGLGVRFVNVLAGRLAAGIRREQALDTLVASLVRVCRALAPLGVTVTCEAINPYDMPGYLINTVDDMLMLKQRVNEANFGVQFDVYHMAKQDFCPLKLVKKHIQHIDHIQFADVPGRGAPGTGTLDFPALFTTLDQLGYRGITAAEFKMHDENFMAFEWISSGNSSG</sequence>
<evidence type="ECO:0000256" key="3">
    <source>
        <dbReference type="PIRSR" id="PIRSR006241-50"/>
    </source>
</evidence>
<dbReference type="InterPro" id="IPR013022">
    <property type="entry name" value="Xyl_isomerase-like_TIM-brl"/>
</dbReference>
<proteinExistence type="inferred from homology"/>
<dbReference type="PANTHER" id="PTHR43489:SF6">
    <property type="entry name" value="HYDROXYPYRUVATE ISOMERASE-RELATED"/>
    <property type="match status" value="1"/>
</dbReference>
<accession>A0A2S0P6S2</accession>
<keyword evidence="5" id="KW-0670">Pyruvate</keyword>
<dbReference type="EMBL" id="CP028519">
    <property type="protein sequence ID" value="AVY92987.1"/>
    <property type="molecule type" value="Genomic_DNA"/>
</dbReference>
<evidence type="ECO:0000259" key="4">
    <source>
        <dbReference type="Pfam" id="PF01261"/>
    </source>
</evidence>
<dbReference type="InterPro" id="IPR036237">
    <property type="entry name" value="Xyl_isomerase-like_sf"/>
</dbReference>
<feature type="domain" description="Xylose isomerase-like TIM barrel" evidence="4">
    <location>
        <begin position="21"/>
        <end position="243"/>
    </location>
</feature>
<evidence type="ECO:0000256" key="2">
    <source>
        <dbReference type="PIRNR" id="PIRNR006241"/>
    </source>
</evidence>
<dbReference type="AlphaFoldDB" id="A0A2S0P6S2"/>
<dbReference type="GO" id="GO:0008903">
    <property type="term" value="F:hydroxypyruvate isomerase activity"/>
    <property type="evidence" value="ECO:0007669"/>
    <property type="project" value="TreeGrafter"/>
</dbReference>
<dbReference type="InterPro" id="IPR026040">
    <property type="entry name" value="HyI-like"/>
</dbReference>
<dbReference type="RefSeq" id="WP_107888661.1">
    <property type="nucleotide sequence ID" value="NZ_CP028519.1"/>
</dbReference>
<dbReference type="STRING" id="1122240.GCA_000620105_03067"/>
<dbReference type="PIRSF" id="PIRSF006241">
    <property type="entry name" value="HyI"/>
    <property type="match status" value="1"/>
</dbReference>
<keyword evidence="1 2" id="KW-0413">Isomerase</keyword>
<dbReference type="Pfam" id="PF01261">
    <property type="entry name" value="AP_endonuc_2"/>
    <property type="match status" value="1"/>
</dbReference>
<feature type="active site" description="Proton donor/acceptor" evidence="3">
    <location>
        <position position="143"/>
    </location>
</feature>
<dbReference type="PANTHER" id="PTHR43489">
    <property type="entry name" value="ISOMERASE"/>
    <property type="match status" value="1"/>
</dbReference>
<comment type="similarity">
    <text evidence="2">Belongs to the hyi family.</text>
</comment>
<name>A0A2S0P6S2_9NEIS</name>
<evidence type="ECO:0000313" key="6">
    <source>
        <dbReference type="Proteomes" id="UP000244173"/>
    </source>
</evidence>
<dbReference type="KEGG" id="maer:DAI18_02215"/>
<organism evidence="5 6">
    <name type="scientific">Microvirgula aerodenitrificans</name>
    <dbReference type="NCBI Taxonomy" id="57480"/>
    <lineage>
        <taxon>Bacteria</taxon>
        <taxon>Pseudomonadati</taxon>
        <taxon>Pseudomonadota</taxon>
        <taxon>Betaproteobacteria</taxon>
        <taxon>Neisseriales</taxon>
        <taxon>Aquaspirillaceae</taxon>
        <taxon>Microvirgula</taxon>
    </lineage>
</organism>